<keyword evidence="2" id="KW-1185">Reference proteome</keyword>
<name>C0VZQ8_9ACTO</name>
<sequence>MRKKMFQAVFGALASTFPFGIAKVRQTAIQTFSYKLVKKRITTFPKLSIFYTHIYNYWKSNGSIQFVSISNVAMHKFSTNYSFAHIDIILRTSGTLRYPCLKCDLARKQ</sequence>
<organism evidence="1 2">
    <name type="scientific">Gleimia coleocanis DSM 15436</name>
    <dbReference type="NCBI Taxonomy" id="525245"/>
    <lineage>
        <taxon>Bacteria</taxon>
        <taxon>Bacillati</taxon>
        <taxon>Actinomycetota</taxon>
        <taxon>Actinomycetes</taxon>
        <taxon>Actinomycetales</taxon>
        <taxon>Actinomycetaceae</taxon>
        <taxon>Gleimia</taxon>
    </lineage>
</organism>
<accession>C0VZQ8</accession>
<dbReference type="Proteomes" id="UP000010301">
    <property type="component" value="Unassembled WGS sequence"/>
</dbReference>
<evidence type="ECO:0000313" key="1">
    <source>
        <dbReference type="EMBL" id="EEH63767.1"/>
    </source>
</evidence>
<dbReference type="STRING" id="525245.HMPREF0044_0786"/>
<reference evidence="1 2" key="1">
    <citation type="submission" date="2009-01" db="EMBL/GenBank/DDBJ databases">
        <authorList>
            <person name="Qin X."/>
            <person name="Bachman B."/>
            <person name="Battles P."/>
            <person name="Bell A."/>
            <person name="Bess C."/>
            <person name="Bickham C."/>
            <person name="Chaboub L."/>
            <person name="Chen D."/>
            <person name="Coyle M."/>
            <person name="Deiros D.R."/>
            <person name="Dinh H."/>
            <person name="Forbes L."/>
            <person name="Fowler G."/>
            <person name="Francisco L."/>
            <person name="Fu Q."/>
            <person name="Gubbala S."/>
            <person name="Hale W."/>
            <person name="Han Y."/>
            <person name="Hemphill L."/>
            <person name="Highlander S.K."/>
            <person name="Hirani K."/>
            <person name="Hogues M."/>
            <person name="Jackson L."/>
            <person name="Jakkamsetti A."/>
            <person name="Javaid M."/>
            <person name="Jiang H."/>
            <person name="Korchina V."/>
            <person name="Kovar C."/>
            <person name="Lara F."/>
            <person name="Lee S."/>
            <person name="Mata R."/>
            <person name="Mathew T."/>
            <person name="Moen C."/>
            <person name="Morales K."/>
            <person name="Munidasa M."/>
            <person name="Nazareth L."/>
            <person name="Ngo R."/>
            <person name="Nguyen L."/>
            <person name="Okwuonu G."/>
            <person name="Ongeri F."/>
            <person name="Patil S."/>
            <person name="Petrosino J."/>
            <person name="Pham C."/>
            <person name="Pham P."/>
            <person name="Pu L.-L."/>
            <person name="Puazo M."/>
            <person name="Raj R."/>
            <person name="Reid J."/>
            <person name="Rouhana J."/>
            <person name="Saada N."/>
            <person name="Shang Y."/>
            <person name="Simmons D."/>
            <person name="Thornton R."/>
            <person name="Warren J."/>
            <person name="Weissenberger G."/>
            <person name="Zhang J."/>
            <person name="Zhang L."/>
            <person name="Zhou C."/>
            <person name="Zhu D."/>
            <person name="Muzny D."/>
            <person name="Worley K."/>
            <person name="Gibbs R."/>
        </authorList>
    </citation>
    <scope>NUCLEOTIDE SEQUENCE [LARGE SCALE GENOMIC DNA]</scope>
    <source>
        <strain evidence="1 2">DSM 15436</strain>
    </source>
</reference>
<comment type="caution">
    <text evidence="1">The sequence shown here is derived from an EMBL/GenBank/DDBJ whole genome shotgun (WGS) entry which is preliminary data.</text>
</comment>
<dbReference type="AlphaFoldDB" id="C0VZQ8"/>
<protein>
    <submittedName>
        <fullName evidence="1">Uncharacterized protein</fullName>
    </submittedName>
</protein>
<dbReference type="HOGENOM" id="CLU_2178161_0_0_11"/>
<gene>
    <name evidence="1" type="ORF">HMPREF0044_0786</name>
</gene>
<dbReference type="EMBL" id="ACFG01000030">
    <property type="protein sequence ID" value="EEH63767.1"/>
    <property type="molecule type" value="Genomic_DNA"/>
</dbReference>
<evidence type="ECO:0000313" key="2">
    <source>
        <dbReference type="Proteomes" id="UP000010301"/>
    </source>
</evidence>
<proteinExistence type="predicted"/>